<dbReference type="EMBL" id="NSKB01000001">
    <property type="protein sequence ID" value="PAU79248.1"/>
    <property type="molecule type" value="Genomic_DNA"/>
</dbReference>
<accession>A0A2A2F2T7</accession>
<dbReference type="RefSeq" id="WP_095619261.1">
    <property type="nucleotide sequence ID" value="NZ_NSKB01000001.1"/>
</dbReference>
<name>A0A2A2F2T7_9GAMM</name>
<keyword evidence="2" id="KW-1185">Reference proteome</keyword>
<reference evidence="1 2" key="1">
    <citation type="submission" date="2017-08" db="EMBL/GenBank/DDBJ databases">
        <title>Halomonas alkalisoli sp. nov., isolated from saline alkaline soil.</title>
        <authorList>
            <person name="Wang D."/>
            <person name="Zhang G."/>
        </authorList>
    </citation>
    <scope>NUCLEOTIDE SEQUENCE [LARGE SCALE GENOMIC DNA]</scope>
    <source>
        <strain evidence="1 2">WRN001</strain>
    </source>
</reference>
<comment type="caution">
    <text evidence="1">The sequence shown here is derived from an EMBL/GenBank/DDBJ whole genome shotgun (WGS) entry which is preliminary data.</text>
</comment>
<dbReference type="OrthoDB" id="6703335at2"/>
<organism evidence="1 2">
    <name type="scientific">Halomonas salipaludis</name>
    <dbReference type="NCBI Taxonomy" id="2032625"/>
    <lineage>
        <taxon>Bacteria</taxon>
        <taxon>Pseudomonadati</taxon>
        <taxon>Pseudomonadota</taxon>
        <taxon>Gammaproteobacteria</taxon>
        <taxon>Oceanospirillales</taxon>
        <taxon>Halomonadaceae</taxon>
        <taxon>Halomonas</taxon>
    </lineage>
</organism>
<dbReference type="Proteomes" id="UP000217771">
    <property type="component" value="Unassembled WGS sequence"/>
</dbReference>
<evidence type="ECO:0000313" key="2">
    <source>
        <dbReference type="Proteomes" id="UP000217771"/>
    </source>
</evidence>
<sequence length="499" mass="55480">MYTREDFQQAIDDSVARYPAVGALYRARDPRILQHLDAIATMLAMYSQQLEVSLAEPFEKVRDATVLADASMRGLVPKAKPAQVTVKLHNPTGTAFAVAPGRSMLDATGRPFRVETPAEVGPGETATFEAVQLHERARAHVVQGSRAFYAVELDMADDDSWLCGLHVTDADGAFEYRERYTNTLAGERIYHVEADERQRVYVRFGQSGVVGVQPSDGRQLTITTYYSLGRIDDFRTGSPMAFEAMQDPVEAQLEMTLEVVASNGENPPSMRALRELAKYPSVYNHNAVFLGEFDFLVRRHFPSLSFLSVWNEGVEERHRGMSVDNINALFVACLSATGDETVLTQQPGEEVEPQLIDDESLTATQLAIRERIHAADDSYRVRFYTPIRAPLAVAIDATVATSYDESVVRDQIRQVMLDEFGEQADQSRRGQSAPLYQQVYQLLRQRVPALSVGRADLKVAIEDPAGAARPELWRYVSPESLDVNVTVGNVNVPFWGSGL</sequence>
<proteinExistence type="predicted"/>
<evidence type="ECO:0000313" key="1">
    <source>
        <dbReference type="EMBL" id="PAU79248.1"/>
    </source>
</evidence>
<gene>
    <name evidence="1" type="ORF">CK498_02435</name>
</gene>
<protein>
    <submittedName>
        <fullName evidence="1">Uncharacterized protein</fullName>
    </submittedName>
</protein>
<dbReference type="AlphaFoldDB" id="A0A2A2F2T7"/>